<feature type="transmembrane region" description="Helical" evidence="7">
    <location>
        <begin position="83"/>
        <end position="102"/>
    </location>
</feature>
<dbReference type="GO" id="GO:0016020">
    <property type="term" value="C:membrane"/>
    <property type="evidence" value="ECO:0007669"/>
    <property type="project" value="UniProtKB-SubCell"/>
</dbReference>
<name>A0A5N5ST40_9CRUS</name>
<dbReference type="InterPro" id="IPR011701">
    <property type="entry name" value="MFS"/>
</dbReference>
<dbReference type="FunFam" id="1.20.1250.20:FF:000003">
    <property type="entry name" value="Solute carrier family 17 member 3"/>
    <property type="match status" value="1"/>
</dbReference>
<accession>A0A5N5ST40</accession>
<evidence type="ECO:0000256" key="2">
    <source>
        <dbReference type="ARBA" id="ARBA00022448"/>
    </source>
</evidence>
<sequence length="308" mass="33582">MLVSPFAARISPSFFIAIRILLGITSGLGFPAMTSLIAKWYPRNERSKFAAFILSSNQLGTVVSMGISGWLCGSEYLGGWPSVFYLFGSLGLLWGVFWFILITENPASHPRISDQELKYIIKGCPPITEKIPVPWSSLLSSKPYWCVVIGHFGIAWSTITLLTELPTYLHNILHVKIENNGILSALPFLGAWIFSMVLSLSLNTLVVKKVITLLSMRKISMVFGAIILCFTNCNKTLALSVFVILGTGLGGQFPGVLNSHADITPRFAGTAIGLANALACAPGLLSPLIVSYLTDENVRIFICFKIGY</sequence>
<feature type="transmembrane region" description="Helical" evidence="7">
    <location>
        <begin position="144"/>
        <end position="162"/>
    </location>
</feature>
<gene>
    <name evidence="9" type="primary">Picot_5</name>
    <name evidence="9" type="ORF">Anas_10237</name>
</gene>
<dbReference type="InterPro" id="IPR050382">
    <property type="entry name" value="MFS_Na/Anion_cotransporter"/>
</dbReference>
<comment type="caution">
    <text evidence="9">The sequence shown here is derived from an EMBL/GenBank/DDBJ whole genome shotgun (WGS) entry which is preliminary data.</text>
</comment>
<evidence type="ECO:0000313" key="10">
    <source>
        <dbReference type="Proteomes" id="UP000326759"/>
    </source>
</evidence>
<feature type="transmembrane region" description="Helical" evidence="7">
    <location>
        <begin position="182"/>
        <end position="207"/>
    </location>
</feature>
<dbReference type="PANTHER" id="PTHR11662">
    <property type="entry name" value="SOLUTE CARRIER FAMILY 17"/>
    <property type="match status" value="1"/>
</dbReference>
<dbReference type="EMBL" id="SEYY01022072">
    <property type="protein sequence ID" value="KAB7495830.1"/>
    <property type="molecule type" value="Genomic_DNA"/>
</dbReference>
<evidence type="ECO:0000256" key="7">
    <source>
        <dbReference type="SAM" id="Phobius"/>
    </source>
</evidence>
<feature type="domain" description="Major facilitator superfamily (MFS) profile" evidence="8">
    <location>
        <begin position="1"/>
        <end position="308"/>
    </location>
</feature>
<evidence type="ECO:0000313" key="9">
    <source>
        <dbReference type="EMBL" id="KAB7495830.1"/>
    </source>
</evidence>
<dbReference type="OrthoDB" id="2985014at2759"/>
<evidence type="ECO:0000256" key="6">
    <source>
        <dbReference type="ARBA" id="ARBA00023136"/>
    </source>
</evidence>
<keyword evidence="10" id="KW-1185">Reference proteome</keyword>
<feature type="transmembrane region" description="Helical" evidence="7">
    <location>
        <begin position="12"/>
        <end position="37"/>
    </location>
</feature>
<dbReference type="Gene3D" id="1.20.1250.20">
    <property type="entry name" value="MFS general substrate transporter like domains"/>
    <property type="match status" value="2"/>
</dbReference>
<dbReference type="PROSITE" id="PS50850">
    <property type="entry name" value="MFS"/>
    <property type="match status" value="1"/>
</dbReference>
<proteinExistence type="predicted"/>
<feature type="transmembrane region" description="Helical" evidence="7">
    <location>
        <begin position="267"/>
        <end position="290"/>
    </location>
</feature>
<dbReference type="GO" id="GO:0006820">
    <property type="term" value="P:monoatomic anion transport"/>
    <property type="evidence" value="ECO:0007669"/>
    <property type="project" value="TreeGrafter"/>
</dbReference>
<evidence type="ECO:0000256" key="4">
    <source>
        <dbReference type="ARBA" id="ARBA00022847"/>
    </source>
</evidence>
<evidence type="ECO:0000256" key="5">
    <source>
        <dbReference type="ARBA" id="ARBA00022989"/>
    </source>
</evidence>
<keyword evidence="5 7" id="KW-1133">Transmembrane helix</keyword>
<evidence type="ECO:0000256" key="1">
    <source>
        <dbReference type="ARBA" id="ARBA00004141"/>
    </source>
</evidence>
<evidence type="ECO:0000259" key="8">
    <source>
        <dbReference type="PROSITE" id="PS50850"/>
    </source>
</evidence>
<keyword evidence="6 7" id="KW-0472">Membrane</keyword>
<organism evidence="9 10">
    <name type="scientific">Armadillidium nasatum</name>
    <dbReference type="NCBI Taxonomy" id="96803"/>
    <lineage>
        <taxon>Eukaryota</taxon>
        <taxon>Metazoa</taxon>
        <taxon>Ecdysozoa</taxon>
        <taxon>Arthropoda</taxon>
        <taxon>Crustacea</taxon>
        <taxon>Multicrustacea</taxon>
        <taxon>Malacostraca</taxon>
        <taxon>Eumalacostraca</taxon>
        <taxon>Peracarida</taxon>
        <taxon>Isopoda</taxon>
        <taxon>Oniscidea</taxon>
        <taxon>Crinocheta</taxon>
        <taxon>Armadillidiidae</taxon>
        <taxon>Armadillidium</taxon>
    </lineage>
</organism>
<keyword evidence="2" id="KW-0813">Transport</keyword>
<dbReference type="InterPro" id="IPR020846">
    <property type="entry name" value="MFS_dom"/>
</dbReference>
<dbReference type="InterPro" id="IPR036259">
    <property type="entry name" value="MFS_trans_sf"/>
</dbReference>
<dbReference type="Proteomes" id="UP000326759">
    <property type="component" value="Unassembled WGS sequence"/>
</dbReference>
<dbReference type="GO" id="GO:0015293">
    <property type="term" value="F:symporter activity"/>
    <property type="evidence" value="ECO:0007669"/>
    <property type="project" value="UniProtKB-KW"/>
</dbReference>
<dbReference type="SUPFAM" id="SSF103473">
    <property type="entry name" value="MFS general substrate transporter"/>
    <property type="match status" value="1"/>
</dbReference>
<dbReference type="PANTHER" id="PTHR11662:SF399">
    <property type="entry name" value="FI19708P1-RELATED"/>
    <property type="match status" value="1"/>
</dbReference>
<keyword evidence="4" id="KW-0769">Symport</keyword>
<feature type="transmembrane region" description="Helical" evidence="7">
    <location>
        <begin position="49"/>
        <end position="71"/>
    </location>
</feature>
<keyword evidence="3 7" id="KW-0812">Transmembrane</keyword>
<dbReference type="AlphaFoldDB" id="A0A5N5ST40"/>
<comment type="subcellular location">
    <subcellularLocation>
        <location evidence="1">Membrane</location>
        <topology evidence="1">Multi-pass membrane protein</topology>
    </subcellularLocation>
</comment>
<dbReference type="Pfam" id="PF07690">
    <property type="entry name" value="MFS_1"/>
    <property type="match status" value="1"/>
</dbReference>
<protein>
    <submittedName>
        <fullName evidence="9">Putative inorganic phosphate cotransporter</fullName>
    </submittedName>
</protein>
<evidence type="ECO:0000256" key="3">
    <source>
        <dbReference type="ARBA" id="ARBA00022692"/>
    </source>
</evidence>
<reference evidence="9 10" key="1">
    <citation type="journal article" date="2019" name="PLoS Biol.">
        <title>Sex chromosomes control vertical transmission of feminizing Wolbachia symbionts in an isopod.</title>
        <authorList>
            <person name="Becking T."/>
            <person name="Chebbi M.A."/>
            <person name="Giraud I."/>
            <person name="Moumen B."/>
            <person name="Laverre T."/>
            <person name="Caubet Y."/>
            <person name="Peccoud J."/>
            <person name="Gilbert C."/>
            <person name="Cordaux R."/>
        </authorList>
    </citation>
    <scope>NUCLEOTIDE SEQUENCE [LARGE SCALE GENOMIC DNA]</scope>
    <source>
        <strain evidence="9">ANa2</strain>
        <tissue evidence="9">Whole body excluding digestive tract and cuticle</tissue>
    </source>
</reference>